<dbReference type="PROSITE" id="PS50011">
    <property type="entry name" value="PROTEIN_KINASE_DOM"/>
    <property type="match status" value="1"/>
</dbReference>
<dbReference type="EC" id="2.7.11.22" evidence="2"/>
<name>A0A8J5JZ02_HOMAM</name>
<dbReference type="GO" id="GO:0004693">
    <property type="term" value="F:cyclin-dependent protein serine/threonine kinase activity"/>
    <property type="evidence" value="ECO:0007669"/>
    <property type="project" value="UniProtKB-EC"/>
</dbReference>
<dbReference type="PANTHER" id="PTHR24056">
    <property type="entry name" value="CELL DIVISION PROTEIN KINASE"/>
    <property type="match status" value="1"/>
</dbReference>
<dbReference type="SUPFAM" id="SSF56112">
    <property type="entry name" value="Protein kinase-like (PK-like)"/>
    <property type="match status" value="1"/>
</dbReference>
<feature type="binding site" evidence="13">
    <location>
        <position position="33"/>
    </location>
    <ligand>
        <name>ATP</name>
        <dbReference type="ChEBI" id="CHEBI:30616"/>
    </ligand>
</feature>
<proteinExistence type="inferred from homology"/>
<dbReference type="Gene3D" id="1.10.510.10">
    <property type="entry name" value="Transferase(Phosphotransferase) domain 1"/>
    <property type="match status" value="1"/>
</dbReference>
<feature type="domain" description="Protein kinase" evidence="15">
    <location>
        <begin position="4"/>
        <end position="273"/>
    </location>
</feature>
<evidence type="ECO:0000256" key="1">
    <source>
        <dbReference type="ARBA" id="ARBA00006485"/>
    </source>
</evidence>
<comment type="caution">
    <text evidence="16">The sequence shown here is derived from an EMBL/GenBank/DDBJ whole genome shotgun (WGS) entry which is preliminary data.</text>
</comment>
<evidence type="ECO:0000313" key="17">
    <source>
        <dbReference type="Proteomes" id="UP000747542"/>
    </source>
</evidence>
<dbReference type="InterPro" id="IPR017441">
    <property type="entry name" value="Protein_kinase_ATP_BS"/>
</dbReference>
<dbReference type="InterPro" id="IPR000719">
    <property type="entry name" value="Prot_kinase_dom"/>
</dbReference>
<dbReference type="InterPro" id="IPR011009">
    <property type="entry name" value="Kinase-like_dom_sf"/>
</dbReference>
<dbReference type="Gene3D" id="3.30.200.20">
    <property type="entry name" value="Phosphorylase Kinase, domain 1"/>
    <property type="match status" value="1"/>
</dbReference>
<keyword evidence="6 16" id="KW-0418">Kinase</keyword>
<keyword evidence="3 14" id="KW-0723">Serine/threonine-protein kinase</keyword>
<evidence type="ECO:0000256" key="13">
    <source>
        <dbReference type="PROSITE-ProRule" id="PRU10141"/>
    </source>
</evidence>
<evidence type="ECO:0000256" key="10">
    <source>
        <dbReference type="ARBA" id="ARBA00035723"/>
    </source>
</evidence>
<evidence type="ECO:0000313" key="16">
    <source>
        <dbReference type="EMBL" id="KAG7167222.1"/>
    </source>
</evidence>
<dbReference type="GO" id="GO:0005524">
    <property type="term" value="F:ATP binding"/>
    <property type="evidence" value="ECO:0007669"/>
    <property type="project" value="UniProtKB-UniRule"/>
</dbReference>
<dbReference type="GO" id="GO:0005634">
    <property type="term" value="C:nucleus"/>
    <property type="evidence" value="ECO:0007669"/>
    <property type="project" value="TreeGrafter"/>
</dbReference>
<keyword evidence="4" id="KW-0808">Transferase</keyword>
<keyword evidence="17" id="KW-1185">Reference proteome</keyword>
<dbReference type="AlphaFoldDB" id="A0A8J5JZ02"/>
<evidence type="ECO:0000256" key="5">
    <source>
        <dbReference type="ARBA" id="ARBA00022741"/>
    </source>
</evidence>
<evidence type="ECO:0000256" key="9">
    <source>
        <dbReference type="ARBA" id="ARBA00035720"/>
    </source>
</evidence>
<gene>
    <name evidence="16" type="primary">Cdk20-L</name>
    <name evidence="16" type="ORF">Hamer_G017132</name>
</gene>
<dbReference type="Proteomes" id="UP000747542">
    <property type="component" value="Unassembled WGS sequence"/>
</dbReference>
<evidence type="ECO:0000256" key="4">
    <source>
        <dbReference type="ARBA" id="ARBA00022679"/>
    </source>
</evidence>
<keyword evidence="5 13" id="KW-0547">Nucleotide-binding</keyword>
<evidence type="ECO:0000256" key="2">
    <source>
        <dbReference type="ARBA" id="ARBA00012425"/>
    </source>
</evidence>
<sequence length="348" mass="38979">MEAYTVVGRIGEGAHGVVVRAKHNLTGRMVALKKIPLRRLDQGMPTTALREIKALQEINSQHVVRLLDVFAEGAGFVLAFELMLGDLGEMIRDATRSLTPAQVKSYMTMLLSGVAFLHLHNIMHRDLKPANLLISDTGQLKIADLGLCRVFNRQGKRLYSHQVATRWYRAPELLYGARQYNEGVDLWAGESDIDQLCVVLQILGTPSETNWPGLSQLPDYKKITFPESKPVLPDAPPDALDLVKKFVIYYSDKSTPHLHIRLSSSLPLCNPLVLAEKPVTTLHTLCWPRALLHHYFFTAPLATPLSQMPVPPLDKKPPPATQEYITDFPLHHITDAVRLHLDSLYLKG</sequence>
<accession>A0A8J5JZ02</accession>
<dbReference type="SMART" id="SM00220">
    <property type="entry name" value="S_TKc"/>
    <property type="match status" value="1"/>
</dbReference>
<evidence type="ECO:0000259" key="15">
    <source>
        <dbReference type="PROSITE" id="PS50011"/>
    </source>
</evidence>
<keyword evidence="7 13" id="KW-0067">ATP-binding</keyword>
<evidence type="ECO:0000256" key="12">
    <source>
        <dbReference type="ARBA" id="ARBA00048367"/>
    </source>
</evidence>
<dbReference type="PROSITE" id="PS00108">
    <property type="entry name" value="PROTEIN_KINASE_ST"/>
    <property type="match status" value="1"/>
</dbReference>
<dbReference type="PANTHER" id="PTHR24056:SF171">
    <property type="entry name" value="CYCLIN-DEPENDENT KINASE 20"/>
    <property type="match status" value="1"/>
</dbReference>
<protein>
    <recommendedName>
        <fullName evidence="8">Cyclin-dependent kinase 20</fullName>
        <ecNumber evidence="2">2.7.11.22</ecNumber>
    </recommendedName>
    <alternativeName>
        <fullName evidence="9">Cell cycle-related kinase</fullName>
    </alternativeName>
    <alternativeName>
        <fullName evidence="10">Cell division protein kinase 20</fullName>
    </alternativeName>
</protein>
<evidence type="ECO:0000256" key="8">
    <source>
        <dbReference type="ARBA" id="ARBA00035711"/>
    </source>
</evidence>
<evidence type="ECO:0000256" key="11">
    <source>
        <dbReference type="ARBA" id="ARBA00047811"/>
    </source>
</evidence>
<evidence type="ECO:0000256" key="6">
    <source>
        <dbReference type="ARBA" id="ARBA00022777"/>
    </source>
</evidence>
<dbReference type="FunFam" id="3.30.200.20:FF:000579">
    <property type="entry name" value="cyclin-dependent kinase 20"/>
    <property type="match status" value="1"/>
</dbReference>
<evidence type="ECO:0000256" key="7">
    <source>
        <dbReference type="ARBA" id="ARBA00022840"/>
    </source>
</evidence>
<comment type="catalytic activity">
    <reaction evidence="11">
        <text>L-threonyl-[protein] + ATP = O-phospho-L-threonyl-[protein] + ADP + H(+)</text>
        <dbReference type="Rhea" id="RHEA:46608"/>
        <dbReference type="Rhea" id="RHEA-COMP:11060"/>
        <dbReference type="Rhea" id="RHEA-COMP:11605"/>
        <dbReference type="ChEBI" id="CHEBI:15378"/>
        <dbReference type="ChEBI" id="CHEBI:30013"/>
        <dbReference type="ChEBI" id="CHEBI:30616"/>
        <dbReference type="ChEBI" id="CHEBI:61977"/>
        <dbReference type="ChEBI" id="CHEBI:456216"/>
        <dbReference type="EC" id="2.7.11.22"/>
    </reaction>
</comment>
<organism evidence="16 17">
    <name type="scientific">Homarus americanus</name>
    <name type="common">American lobster</name>
    <dbReference type="NCBI Taxonomy" id="6706"/>
    <lineage>
        <taxon>Eukaryota</taxon>
        <taxon>Metazoa</taxon>
        <taxon>Ecdysozoa</taxon>
        <taxon>Arthropoda</taxon>
        <taxon>Crustacea</taxon>
        <taxon>Multicrustacea</taxon>
        <taxon>Malacostraca</taxon>
        <taxon>Eumalacostraca</taxon>
        <taxon>Eucarida</taxon>
        <taxon>Decapoda</taxon>
        <taxon>Pleocyemata</taxon>
        <taxon>Astacidea</taxon>
        <taxon>Nephropoidea</taxon>
        <taxon>Nephropidae</taxon>
        <taxon>Homarus</taxon>
    </lineage>
</organism>
<dbReference type="Pfam" id="PF00069">
    <property type="entry name" value="Pkinase"/>
    <property type="match status" value="1"/>
</dbReference>
<evidence type="ECO:0000256" key="14">
    <source>
        <dbReference type="RuleBase" id="RU000304"/>
    </source>
</evidence>
<comment type="similarity">
    <text evidence="1">Belongs to the protein kinase superfamily. CMGC Ser/Thr protein kinase family. CDC2/CDKX subfamily.</text>
</comment>
<dbReference type="InterPro" id="IPR008271">
    <property type="entry name" value="Ser/Thr_kinase_AS"/>
</dbReference>
<dbReference type="PROSITE" id="PS00107">
    <property type="entry name" value="PROTEIN_KINASE_ATP"/>
    <property type="match status" value="1"/>
</dbReference>
<dbReference type="InterPro" id="IPR050108">
    <property type="entry name" value="CDK"/>
</dbReference>
<comment type="catalytic activity">
    <reaction evidence="12">
        <text>L-seryl-[protein] + ATP = O-phospho-L-seryl-[protein] + ADP + H(+)</text>
        <dbReference type="Rhea" id="RHEA:17989"/>
        <dbReference type="Rhea" id="RHEA-COMP:9863"/>
        <dbReference type="Rhea" id="RHEA-COMP:11604"/>
        <dbReference type="ChEBI" id="CHEBI:15378"/>
        <dbReference type="ChEBI" id="CHEBI:29999"/>
        <dbReference type="ChEBI" id="CHEBI:30616"/>
        <dbReference type="ChEBI" id="CHEBI:83421"/>
        <dbReference type="ChEBI" id="CHEBI:456216"/>
        <dbReference type="EC" id="2.7.11.22"/>
    </reaction>
</comment>
<reference evidence="16" key="1">
    <citation type="journal article" date="2021" name="Sci. Adv.">
        <title>The American lobster genome reveals insights on longevity, neural, and immune adaptations.</title>
        <authorList>
            <person name="Polinski J.M."/>
            <person name="Zimin A.V."/>
            <person name="Clark K.F."/>
            <person name="Kohn A.B."/>
            <person name="Sadowski N."/>
            <person name="Timp W."/>
            <person name="Ptitsyn A."/>
            <person name="Khanna P."/>
            <person name="Romanova D.Y."/>
            <person name="Williams P."/>
            <person name="Greenwood S.J."/>
            <person name="Moroz L.L."/>
            <person name="Walt D.R."/>
            <person name="Bodnar A.G."/>
        </authorList>
    </citation>
    <scope>NUCLEOTIDE SEQUENCE</scope>
    <source>
        <strain evidence="16">GMGI-L3</strain>
    </source>
</reference>
<evidence type="ECO:0000256" key="3">
    <source>
        <dbReference type="ARBA" id="ARBA00022527"/>
    </source>
</evidence>
<dbReference type="EMBL" id="JAHLQT010021820">
    <property type="protein sequence ID" value="KAG7167222.1"/>
    <property type="molecule type" value="Genomic_DNA"/>
</dbReference>